<dbReference type="PANTHER" id="PTHR33495">
    <property type="entry name" value="ANTI-SIGMA FACTOR ANTAGONIST TM_1081-RELATED-RELATED"/>
    <property type="match status" value="1"/>
</dbReference>
<dbReference type="EMBL" id="VWPH01000001">
    <property type="protein sequence ID" value="KAA5837969.1"/>
    <property type="molecule type" value="Genomic_DNA"/>
</dbReference>
<comment type="caution">
    <text evidence="2">The sequence shown here is derived from an EMBL/GenBank/DDBJ whole genome shotgun (WGS) entry which is preliminary data.</text>
</comment>
<protein>
    <submittedName>
        <fullName evidence="2">STAS domain-containing protein</fullName>
    </submittedName>
</protein>
<dbReference type="InterPro" id="IPR036513">
    <property type="entry name" value="STAS_dom_sf"/>
</dbReference>
<evidence type="ECO:0000313" key="3">
    <source>
        <dbReference type="Proteomes" id="UP000323946"/>
    </source>
</evidence>
<gene>
    <name evidence="2" type="ORF">F1721_00370</name>
</gene>
<dbReference type="OrthoDB" id="3691763at2"/>
<proteinExistence type="predicted"/>
<organism evidence="2 3">
    <name type="scientific">Saccharopolyspora hirsuta</name>
    <dbReference type="NCBI Taxonomy" id="1837"/>
    <lineage>
        <taxon>Bacteria</taxon>
        <taxon>Bacillati</taxon>
        <taxon>Actinomycetota</taxon>
        <taxon>Actinomycetes</taxon>
        <taxon>Pseudonocardiales</taxon>
        <taxon>Pseudonocardiaceae</taxon>
        <taxon>Saccharopolyspora</taxon>
    </lineage>
</organism>
<dbReference type="RefSeq" id="WP_150064475.1">
    <property type="nucleotide sequence ID" value="NZ_VWPH01000001.1"/>
</dbReference>
<dbReference type="PANTHER" id="PTHR33495:SF2">
    <property type="entry name" value="ANTI-SIGMA FACTOR ANTAGONIST TM_1081-RELATED"/>
    <property type="match status" value="1"/>
</dbReference>
<dbReference type="InterPro" id="IPR002645">
    <property type="entry name" value="STAS_dom"/>
</dbReference>
<sequence>MTPENRTPEARTENAQAVALRETIEGRPPAGPSVQATFPRPDTVVITVSGTVDAETVEKLETILWPQPTSTTRLVVVDLSTMYLLNVPDLQLLTHAHMLTQTRGGTLRIVTSNRAVQDALQAAGLHALLECHDTIHTALAPTAAPPDAPHRTS</sequence>
<name>A0A5M7C7C8_SACHI</name>
<dbReference type="Proteomes" id="UP000323946">
    <property type="component" value="Unassembled WGS sequence"/>
</dbReference>
<dbReference type="CDD" id="cd07043">
    <property type="entry name" value="STAS_anti-anti-sigma_factors"/>
    <property type="match status" value="1"/>
</dbReference>
<feature type="domain" description="STAS" evidence="1">
    <location>
        <begin position="41"/>
        <end position="142"/>
    </location>
</feature>
<dbReference type="SMR" id="A0A5M7C7C8"/>
<accession>A0A5M7C7C8</accession>
<evidence type="ECO:0000259" key="1">
    <source>
        <dbReference type="PROSITE" id="PS50801"/>
    </source>
</evidence>
<dbReference type="SUPFAM" id="SSF52091">
    <property type="entry name" value="SpoIIaa-like"/>
    <property type="match status" value="1"/>
</dbReference>
<keyword evidence="3" id="KW-1185">Reference proteome</keyword>
<dbReference type="Pfam" id="PF01740">
    <property type="entry name" value="STAS"/>
    <property type="match status" value="1"/>
</dbReference>
<dbReference type="AlphaFoldDB" id="A0A5M7C7C8"/>
<evidence type="ECO:0000313" key="2">
    <source>
        <dbReference type="EMBL" id="KAA5837969.1"/>
    </source>
</evidence>
<reference evidence="2 3" key="1">
    <citation type="submission" date="2019-09" db="EMBL/GenBank/DDBJ databases">
        <title>Draft genome sequence of the thermophilic Saccharopolyspora hirsuta VKM Ac-666T.</title>
        <authorList>
            <person name="Lobastova T.G."/>
            <person name="Fokina V."/>
            <person name="Bragin E.Y."/>
            <person name="Shtratnikova V.Y."/>
            <person name="Starodumova I.P."/>
            <person name="Tarlachkov S.V."/>
            <person name="Donova M.V."/>
        </authorList>
    </citation>
    <scope>NUCLEOTIDE SEQUENCE [LARGE SCALE GENOMIC DNA]</scope>
    <source>
        <strain evidence="2 3">VKM Ac-666</strain>
    </source>
</reference>
<dbReference type="GO" id="GO:0043856">
    <property type="term" value="F:anti-sigma factor antagonist activity"/>
    <property type="evidence" value="ECO:0007669"/>
    <property type="project" value="TreeGrafter"/>
</dbReference>
<dbReference type="PROSITE" id="PS50801">
    <property type="entry name" value="STAS"/>
    <property type="match status" value="1"/>
</dbReference>
<dbReference type="Gene3D" id="3.30.750.24">
    <property type="entry name" value="STAS domain"/>
    <property type="match status" value="1"/>
</dbReference>